<name>A0A140GRW9_CLOPF</name>
<proteinExistence type="predicted"/>
<protein>
    <submittedName>
        <fullName evidence="1">Uncharacterized protein</fullName>
    </submittedName>
</protein>
<evidence type="ECO:0000313" key="1">
    <source>
        <dbReference type="EMBL" id="AMN31278.1"/>
    </source>
</evidence>
<sequence>MNRYILIQNELGEKAWYMLIDSIESLYKASDLSQDCLAREFMNGRRGLNINCLTKFSTDYIDRLEKYINQGFVVLVNKVGGFMFLTDNLIILKEVEANCHPSNTDEKLNGILAPDGVFIACEYGHHYEIAKEINDDDNLYISISYDTIGNNSSIFICEKPTESQIEFLKENIEKLHKVHILELKKRNFI</sequence>
<keyword evidence="1" id="KW-0614">Plasmid</keyword>
<dbReference type="PATRIC" id="fig|1502.177.peg.3572"/>
<geneLocation type="plasmid" evidence="1 2">
    <name>pJFP838A</name>
</geneLocation>
<dbReference type="EMBL" id="CP013615">
    <property type="protein sequence ID" value="AMN31278.1"/>
    <property type="molecule type" value="Genomic_DNA"/>
</dbReference>
<dbReference type="RefSeq" id="WP_061429863.1">
    <property type="nucleotide sequence ID" value="NZ_CATNZX010000014.1"/>
</dbReference>
<accession>A0A140GRW9</accession>
<dbReference type="OrthoDB" id="2990909at2"/>
<dbReference type="Proteomes" id="UP000070260">
    <property type="component" value="Plasmid pJFP838A"/>
</dbReference>
<gene>
    <name evidence="1" type="ORF">JFP838_pA0362</name>
</gene>
<dbReference type="AlphaFoldDB" id="A0A140GRW9"/>
<reference evidence="1 2" key="1">
    <citation type="journal article" date="2016" name="PLoS ONE">
        <title>Plasmid Characterization and Chromosome Analysis of Two netF+ Clostridium perfringens Isolates Associated with Foal and Canine Necrotizing Enteritis.</title>
        <authorList>
            <person name="Mehdizadeh Gohari I."/>
            <person name="Kropinski A.M."/>
            <person name="Weese S.J."/>
            <person name="Parreira V.R."/>
            <person name="Whitehead A.E."/>
            <person name="Boerlin P."/>
            <person name="Prescott J.F."/>
        </authorList>
    </citation>
    <scope>NUCLEOTIDE SEQUENCE [LARGE SCALE GENOMIC DNA]</scope>
    <source>
        <strain evidence="1 2">JP838</strain>
        <plasmid evidence="2">Plasmid pJFP838A</plasmid>
    </source>
</reference>
<evidence type="ECO:0000313" key="2">
    <source>
        <dbReference type="Proteomes" id="UP000070260"/>
    </source>
</evidence>
<organism evidence="1 2">
    <name type="scientific">Clostridium perfringens</name>
    <dbReference type="NCBI Taxonomy" id="1502"/>
    <lineage>
        <taxon>Bacteria</taxon>
        <taxon>Bacillati</taxon>
        <taxon>Bacillota</taxon>
        <taxon>Clostridia</taxon>
        <taxon>Eubacteriales</taxon>
        <taxon>Clostridiaceae</taxon>
        <taxon>Clostridium</taxon>
    </lineage>
</organism>